<keyword evidence="1" id="KW-0732">Signal</keyword>
<organism evidence="2 3">
    <name type="scientific">Anaeromyxobacter diazotrophicus</name>
    <dbReference type="NCBI Taxonomy" id="2590199"/>
    <lineage>
        <taxon>Bacteria</taxon>
        <taxon>Pseudomonadati</taxon>
        <taxon>Myxococcota</taxon>
        <taxon>Myxococcia</taxon>
        <taxon>Myxococcales</taxon>
        <taxon>Cystobacterineae</taxon>
        <taxon>Anaeromyxobacteraceae</taxon>
        <taxon>Anaeromyxobacter</taxon>
    </lineage>
</organism>
<proteinExistence type="predicted"/>
<dbReference type="InterPro" id="IPR009003">
    <property type="entry name" value="Peptidase_S1_PA"/>
</dbReference>
<dbReference type="RefSeq" id="WP_176064600.1">
    <property type="nucleotide sequence ID" value="NZ_BJTG01000004.1"/>
</dbReference>
<name>A0A7I9VL23_9BACT</name>
<sequence length="509" mass="53753">MPLLPLRRPTLLAGLALVLALAAVPPAWAAARSRVKAPAARPPTAPAGPYCSGEYADDLAALSAKAREFEQQQRPYTYCIRSTAVYECPSYAPDGSLRRTRRKVAAHGTGFGYRQQAGETLLVTNDHVAEWPAVTSEEHPVEDVPSGCKRVSDALRIVENESDAYERDDVPLARVVADPALDVAVLKAKGALPVVPWKIGHSAALRERNAVDVRGFPLGVLRANNVGKVVSAYDHDEEKDWDHDDFVVDALLSPGNSGSPVFAISCRTGEFELVGVYHAGYAKGAALNVVVGVDQLRDLLTTLKRAKPAARTDPAAALDPGERAALLASARGADEPFFPFGGLVAAVRARGDGALLFELMAKDFPVQGGPALVLEDLPAAGSFGQLGRVWAGNRQGLRLVDHAALDGEGQALAAKLLDALRRDALLAARHRAAARHGMASRERFHEVTRLERSLRRSAGSRQDLAQASVDMAERLCPGTADAPGTLADALALPPAVARGGAPATAAAAP</sequence>
<evidence type="ECO:0000313" key="3">
    <source>
        <dbReference type="Proteomes" id="UP000503640"/>
    </source>
</evidence>
<dbReference type="EMBL" id="BJTG01000004">
    <property type="protein sequence ID" value="GEJ57113.1"/>
    <property type="molecule type" value="Genomic_DNA"/>
</dbReference>
<dbReference type="InterPro" id="IPR043504">
    <property type="entry name" value="Peptidase_S1_PA_chymotrypsin"/>
</dbReference>
<accession>A0A7I9VL23</accession>
<keyword evidence="3" id="KW-1185">Reference proteome</keyword>
<feature type="chain" id="PRO_5029584413" description="Serine protease" evidence="1">
    <location>
        <begin position="30"/>
        <end position="509"/>
    </location>
</feature>
<gene>
    <name evidence="2" type="ORF">AMYX_18540</name>
</gene>
<reference evidence="3" key="1">
    <citation type="journal article" date="2020" name="Appl. Environ. Microbiol.">
        <title>Diazotrophic Anaeromyxobacter Isolates from Soils.</title>
        <authorList>
            <person name="Masuda Y."/>
            <person name="Yamanaka H."/>
            <person name="Xu Z.X."/>
            <person name="Shiratori Y."/>
            <person name="Aono T."/>
            <person name="Amachi S."/>
            <person name="Senoo K."/>
            <person name="Itoh H."/>
        </authorList>
    </citation>
    <scope>NUCLEOTIDE SEQUENCE [LARGE SCALE GENOMIC DNA]</scope>
    <source>
        <strain evidence="3">R267</strain>
    </source>
</reference>
<dbReference type="SUPFAM" id="SSF50494">
    <property type="entry name" value="Trypsin-like serine proteases"/>
    <property type="match status" value="1"/>
</dbReference>
<evidence type="ECO:0008006" key="4">
    <source>
        <dbReference type="Google" id="ProtNLM"/>
    </source>
</evidence>
<evidence type="ECO:0000313" key="2">
    <source>
        <dbReference type="EMBL" id="GEJ57113.1"/>
    </source>
</evidence>
<protein>
    <recommendedName>
        <fullName evidence="4">Serine protease</fullName>
    </recommendedName>
</protein>
<dbReference type="Pfam" id="PF13365">
    <property type="entry name" value="Trypsin_2"/>
    <property type="match status" value="1"/>
</dbReference>
<feature type="signal peptide" evidence="1">
    <location>
        <begin position="1"/>
        <end position="29"/>
    </location>
</feature>
<dbReference type="AlphaFoldDB" id="A0A7I9VL23"/>
<comment type="caution">
    <text evidence="2">The sequence shown here is derived from an EMBL/GenBank/DDBJ whole genome shotgun (WGS) entry which is preliminary data.</text>
</comment>
<dbReference type="Proteomes" id="UP000503640">
    <property type="component" value="Unassembled WGS sequence"/>
</dbReference>
<evidence type="ECO:0000256" key="1">
    <source>
        <dbReference type="SAM" id="SignalP"/>
    </source>
</evidence>
<dbReference type="Gene3D" id="2.40.10.10">
    <property type="entry name" value="Trypsin-like serine proteases"/>
    <property type="match status" value="2"/>
</dbReference>